<protein>
    <submittedName>
        <fullName evidence="3">Uncharacterized protein</fullName>
    </submittedName>
</protein>
<dbReference type="EMBL" id="BQNB010011199">
    <property type="protein sequence ID" value="GJS87454.1"/>
    <property type="molecule type" value="Genomic_DNA"/>
</dbReference>
<comment type="caution">
    <text evidence="3">The sequence shown here is derived from an EMBL/GenBank/DDBJ whole genome shotgun (WGS) entry which is preliminary data.</text>
</comment>
<proteinExistence type="predicted"/>
<feature type="region of interest" description="Disordered" evidence="2">
    <location>
        <begin position="140"/>
        <end position="169"/>
    </location>
</feature>
<organism evidence="3 4">
    <name type="scientific">Tanacetum coccineum</name>
    <dbReference type="NCBI Taxonomy" id="301880"/>
    <lineage>
        <taxon>Eukaryota</taxon>
        <taxon>Viridiplantae</taxon>
        <taxon>Streptophyta</taxon>
        <taxon>Embryophyta</taxon>
        <taxon>Tracheophyta</taxon>
        <taxon>Spermatophyta</taxon>
        <taxon>Magnoliopsida</taxon>
        <taxon>eudicotyledons</taxon>
        <taxon>Gunneridae</taxon>
        <taxon>Pentapetalae</taxon>
        <taxon>asterids</taxon>
        <taxon>campanulids</taxon>
        <taxon>Asterales</taxon>
        <taxon>Asteraceae</taxon>
        <taxon>Asteroideae</taxon>
        <taxon>Anthemideae</taxon>
        <taxon>Anthemidinae</taxon>
        <taxon>Tanacetum</taxon>
    </lineage>
</organism>
<evidence type="ECO:0000313" key="4">
    <source>
        <dbReference type="Proteomes" id="UP001151760"/>
    </source>
</evidence>
<feature type="compositionally biased region" description="Basic and acidic residues" evidence="2">
    <location>
        <begin position="241"/>
        <end position="265"/>
    </location>
</feature>
<keyword evidence="4" id="KW-1185">Reference proteome</keyword>
<sequence length="707" mass="80243">MATLESCPKHNIVAYLEKTDGNVDFSMSAKSKTINNVRYINAKVAGKPVTISEASIRNDLLFDDVDGIDVLNNQAIFDAIQQMGYKGDLTVLTLKNVHVPLDHFPVNALTFKVFSFMVKQGKHFSGKVTPLFLTMLVQPTEDEGEGSERQSEPQPTPSPPHTKGSGGNHRAQAIEIKTLKAQIKQLKKKARPVINHYKAWFGAGRKAVKSSKDAPSVTTHPNWDDLEETLDEVMDYTLVQDEGKTDKVDEKGESTAKPEDNKPKESTTPVAQTTTPTTSTPTPTTFGDDETIARVLLNMSQAKAVSKEKEKGVELKDVEDTEKKFKQVANDEEVARKVQEEWEVEEEKKRLAEEEATKAALSNEYDFIQARIEADRLLALRIQEEERGQFTVKERAKFHHDTIAAQRRFRAQQRSEAIRNKPPTKNQLRNQIMTYLKHVGNKKHADLTTKSFEEIKILYEKIKRFDDSFIAVGSTKDERLIKEINEGAGDPDKIRLKKKVVKEDDTAKVPAKQDVTEQGTKKIKGGHIKMIARKKLRQQPDVDSDDEHRECLRIVALDSTIDSEAMETKSVIARLNKVSSPDGDYFVIYRANGNFRAFNYLLEVLHIFNRQDLFHLSDLVMEQYSKITQEGIELILWGDLKIMMESSTEANDQELKDGTVIHMLVERRYPLSKELLQRMLDLGLEVEKESTAAIHLVKFIKQQLNEE</sequence>
<gene>
    <name evidence="3" type="ORF">Tco_0770090</name>
</gene>
<evidence type="ECO:0000313" key="3">
    <source>
        <dbReference type="EMBL" id="GJS87454.1"/>
    </source>
</evidence>
<evidence type="ECO:0000256" key="2">
    <source>
        <dbReference type="SAM" id="MobiDB-lite"/>
    </source>
</evidence>
<feature type="compositionally biased region" description="Low complexity" evidence="2">
    <location>
        <begin position="267"/>
        <end position="285"/>
    </location>
</feature>
<reference evidence="3" key="1">
    <citation type="journal article" date="2022" name="Int. J. Mol. Sci.">
        <title>Draft Genome of Tanacetum Coccineum: Genomic Comparison of Closely Related Tanacetum-Family Plants.</title>
        <authorList>
            <person name="Yamashiro T."/>
            <person name="Shiraishi A."/>
            <person name="Nakayama K."/>
            <person name="Satake H."/>
        </authorList>
    </citation>
    <scope>NUCLEOTIDE SEQUENCE</scope>
</reference>
<reference evidence="3" key="2">
    <citation type="submission" date="2022-01" db="EMBL/GenBank/DDBJ databases">
        <authorList>
            <person name="Yamashiro T."/>
            <person name="Shiraishi A."/>
            <person name="Satake H."/>
            <person name="Nakayama K."/>
        </authorList>
    </citation>
    <scope>NUCLEOTIDE SEQUENCE</scope>
</reference>
<name>A0ABQ4ZB77_9ASTR</name>
<evidence type="ECO:0000256" key="1">
    <source>
        <dbReference type="SAM" id="Coils"/>
    </source>
</evidence>
<keyword evidence="1" id="KW-0175">Coiled coil</keyword>
<feature type="coiled-coil region" evidence="1">
    <location>
        <begin position="335"/>
        <end position="371"/>
    </location>
</feature>
<dbReference type="Proteomes" id="UP001151760">
    <property type="component" value="Unassembled WGS sequence"/>
</dbReference>
<accession>A0ABQ4ZB77</accession>
<feature type="region of interest" description="Disordered" evidence="2">
    <location>
        <begin position="239"/>
        <end position="287"/>
    </location>
</feature>